<evidence type="ECO:0000313" key="2">
    <source>
        <dbReference type="EMBL" id="VDD37947.1"/>
    </source>
</evidence>
<feature type="chain" id="PRO_5018268587" description="Secreted protein" evidence="1">
    <location>
        <begin position="25"/>
        <end position="125"/>
    </location>
</feature>
<evidence type="ECO:0008006" key="3">
    <source>
        <dbReference type="Google" id="ProtNLM"/>
    </source>
</evidence>
<dbReference type="AlphaFoldDB" id="A0A3P6E1P0"/>
<name>A0A3P6E1P0_BRAOL</name>
<accession>A0A3P6E1P0</accession>
<protein>
    <recommendedName>
        <fullName evidence="3">Secreted protein</fullName>
    </recommendedName>
</protein>
<keyword evidence="1" id="KW-0732">Signal</keyword>
<reference evidence="2" key="1">
    <citation type="submission" date="2018-11" db="EMBL/GenBank/DDBJ databases">
        <authorList>
            <consortium name="Genoscope - CEA"/>
            <person name="William W."/>
        </authorList>
    </citation>
    <scope>NUCLEOTIDE SEQUENCE</scope>
</reference>
<feature type="signal peptide" evidence="1">
    <location>
        <begin position="1"/>
        <end position="24"/>
    </location>
</feature>
<sequence length="125" mass="14197">MLSGLRWRLALGFLSGIFFSLCSAVLLCEWCGISVEKRFCAAYSMYRRFGESVVYVAVVSSRSEISRVLDLSPEAPLVVSGGGAWVRQWSCCVSISRFYLWRRVVLVKARGKSGSAWWWRVLLEM</sequence>
<dbReference type="EMBL" id="LR031876">
    <property type="protein sequence ID" value="VDD37947.1"/>
    <property type="molecule type" value="Genomic_DNA"/>
</dbReference>
<evidence type="ECO:0000256" key="1">
    <source>
        <dbReference type="SAM" id="SignalP"/>
    </source>
</evidence>
<organism evidence="2">
    <name type="scientific">Brassica oleracea</name>
    <name type="common">Wild cabbage</name>
    <dbReference type="NCBI Taxonomy" id="3712"/>
    <lineage>
        <taxon>Eukaryota</taxon>
        <taxon>Viridiplantae</taxon>
        <taxon>Streptophyta</taxon>
        <taxon>Embryophyta</taxon>
        <taxon>Tracheophyta</taxon>
        <taxon>Spermatophyta</taxon>
        <taxon>Magnoliopsida</taxon>
        <taxon>eudicotyledons</taxon>
        <taxon>Gunneridae</taxon>
        <taxon>Pentapetalae</taxon>
        <taxon>rosids</taxon>
        <taxon>malvids</taxon>
        <taxon>Brassicales</taxon>
        <taxon>Brassicaceae</taxon>
        <taxon>Brassiceae</taxon>
        <taxon>Brassica</taxon>
    </lineage>
</organism>
<gene>
    <name evidence="2" type="ORF">BOLC7T43507H</name>
</gene>
<proteinExistence type="predicted"/>